<keyword evidence="2" id="KW-0540">Nuclease</keyword>
<dbReference type="AlphaFoldDB" id="A0AAD7QLE5"/>
<accession>A0AAD7QLE5</accession>
<reference evidence="2" key="1">
    <citation type="submission" date="2023-03" db="EMBL/GenBank/DDBJ databases">
        <title>Near-Complete genome sequence of Lipomyces tetrasporous NRRL Y-64009, an oleaginous yeast capable of growing on lignocellulosic hydrolysates.</title>
        <authorList>
            <consortium name="Lawrence Berkeley National Laboratory"/>
            <person name="Jagtap S.S."/>
            <person name="Liu J.-J."/>
            <person name="Walukiewicz H.E."/>
            <person name="Pangilinan J."/>
            <person name="Lipzen A."/>
            <person name="Ahrendt S."/>
            <person name="Koriabine M."/>
            <person name="Cobaugh K."/>
            <person name="Salamov A."/>
            <person name="Yoshinaga Y."/>
            <person name="Ng V."/>
            <person name="Daum C."/>
            <person name="Grigoriev I.V."/>
            <person name="Slininger P.J."/>
            <person name="Dien B.S."/>
            <person name="Jin Y.-S."/>
            <person name="Rao C.V."/>
        </authorList>
    </citation>
    <scope>NUCLEOTIDE SEQUENCE</scope>
    <source>
        <strain evidence="2">NRRL Y-64009</strain>
    </source>
</reference>
<name>A0AAD7QLE5_9ASCO</name>
<keyword evidence="2" id="KW-0378">Hydrolase</keyword>
<dbReference type="SUPFAM" id="SSF56219">
    <property type="entry name" value="DNase I-like"/>
    <property type="match status" value="1"/>
</dbReference>
<dbReference type="RefSeq" id="XP_056040446.1">
    <property type="nucleotide sequence ID" value="XM_056190223.1"/>
</dbReference>
<dbReference type="Gene3D" id="3.60.10.10">
    <property type="entry name" value="Endonuclease/exonuclease/phosphatase"/>
    <property type="match status" value="1"/>
</dbReference>
<protein>
    <submittedName>
        <fullName evidence="2">Endonuclease/exonuclease/phosphatase</fullName>
    </submittedName>
</protein>
<comment type="caution">
    <text evidence="2">The sequence shown here is derived from an EMBL/GenBank/DDBJ whole genome shotgun (WGS) entry which is preliminary data.</text>
</comment>
<evidence type="ECO:0000313" key="3">
    <source>
        <dbReference type="Proteomes" id="UP001217417"/>
    </source>
</evidence>
<keyword evidence="3" id="KW-1185">Reference proteome</keyword>
<feature type="signal peptide" evidence="1">
    <location>
        <begin position="1"/>
        <end position="18"/>
    </location>
</feature>
<organism evidence="2 3">
    <name type="scientific">Lipomyces tetrasporus</name>
    <dbReference type="NCBI Taxonomy" id="54092"/>
    <lineage>
        <taxon>Eukaryota</taxon>
        <taxon>Fungi</taxon>
        <taxon>Dikarya</taxon>
        <taxon>Ascomycota</taxon>
        <taxon>Saccharomycotina</taxon>
        <taxon>Lipomycetes</taxon>
        <taxon>Lipomycetales</taxon>
        <taxon>Lipomycetaceae</taxon>
        <taxon>Lipomyces</taxon>
    </lineage>
</organism>
<keyword evidence="2" id="KW-0255">Endonuclease</keyword>
<dbReference type="GO" id="GO:0004519">
    <property type="term" value="F:endonuclease activity"/>
    <property type="evidence" value="ECO:0007669"/>
    <property type="project" value="UniProtKB-KW"/>
</dbReference>
<dbReference type="GeneID" id="80885389"/>
<evidence type="ECO:0000256" key="1">
    <source>
        <dbReference type="SAM" id="SignalP"/>
    </source>
</evidence>
<evidence type="ECO:0000313" key="2">
    <source>
        <dbReference type="EMBL" id="KAJ8096996.1"/>
    </source>
</evidence>
<sequence length="318" mass="36120">MKYSSGIVALCLIASVLGSQIRFQSWNLRYDSKPDSISVAETIASLNATVPYDSEITYYTPSSEVAWSSRRIGVANEFAFNRPDVFCVQEALKRQVYDLAELLPDYAWVGVGRDDGKEAGEYEAIFYRKNSIKLIDWETFWLSDTPFEPSKYPDAGSYRSATVAHLGSKFNNFTAICTHWDDRSDRQRQLAASLLRYRGAYEAETTNAPIITGEQDMLSINRTFESQYKSQLSETFVWKDVLKETPVQNRMGHYATFNGFYDIGNTQAFGRIDFVMAGSNGGWEMSRYKVGEVFYDHGVQLSDHRPCVADVTINKIKK</sequence>
<proteinExistence type="predicted"/>
<gene>
    <name evidence="2" type="ORF">POJ06DRAFT_286404</name>
</gene>
<dbReference type="EMBL" id="JARPMG010000012">
    <property type="protein sequence ID" value="KAJ8096996.1"/>
    <property type="molecule type" value="Genomic_DNA"/>
</dbReference>
<dbReference type="InterPro" id="IPR036691">
    <property type="entry name" value="Endo/exonu/phosph_ase_sf"/>
</dbReference>
<keyword evidence="1" id="KW-0732">Signal</keyword>
<dbReference type="Proteomes" id="UP001217417">
    <property type="component" value="Unassembled WGS sequence"/>
</dbReference>
<feature type="chain" id="PRO_5041997173" evidence="1">
    <location>
        <begin position="19"/>
        <end position="318"/>
    </location>
</feature>